<dbReference type="EMBL" id="JAPDRQ010000103">
    <property type="protein sequence ID" value="KAJ9655137.1"/>
    <property type="molecule type" value="Genomic_DNA"/>
</dbReference>
<organism evidence="1 2">
    <name type="scientific">Neophaeococcomyces mojaviensis</name>
    <dbReference type="NCBI Taxonomy" id="3383035"/>
    <lineage>
        <taxon>Eukaryota</taxon>
        <taxon>Fungi</taxon>
        <taxon>Dikarya</taxon>
        <taxon>Ascomycota</taxon>
        <taxon>Pezizomycotina</taxon>
        <taxon>Eurotiomycetes</taxon>
        <taxon>Chaetothyriomycetidae</taxon>
        <taxon>Chaetothyriales</taxon>
        <taxon>Chaetothyriales incertae sedis</taxon>
        <taxon>Neophaeococcomyces</taxon>
    </lineage>
</organism>
<accession>A0ACC3A4A2</accession>
<keyword evidence="2" id="KW-1185">Reference proteome</keyword>
<gene>
    <name evidence="1" type="ORF">H2198_005912</name>
</gene>
<protein>
    <submittedName>
        <fullName evidence="1">Uncharacterized protein</fullName>
    </submittedName>
</protein>
<comment type="caution">
    <text evidence="1">The sequence shown here is derived from an EMBL/GenBank/DDBJ whole genome shotgun (WGS) entry which is preliminary data.</text>
</comment>
<evidence type="ECO:0000313" key="1">
    <source>
        <dbReference type="EMBL" id="KAJ9655137.1"/>
    </source>
</evidence>
<evidence type="ECO:0000313" key="2">
    <source>
        <dbReference type="Proteomes" id="UP001172386"/>
    </source>
</evidence>
<name>A0ACC3A4A2_9EURO</name>
<dbReference type="Proteomes" id="UP001172386">
    <property type="component" value="Unassembled WGS sequence"/>
</dbReference>
<sequence>MTIYAVSDASEFKDDNLETDSNTLIFLILYSSHDHNEDLRHRIEKLSNSPEFAEVKFHEHKVHDDDSELAMEYHVKHFPTCLYLKGGQVVDMVVMPKDEKDVVEKLARNK</sequence>
<reference evidence="1" key="1">
    <citation type="submission" date="2022-10" db="EMBL/GenBank/DDBJ databases">
        <title>Culturing micro-colonial fungi from biological soil crusts in the Mojave desert and describing Neophaeococcomyces mojavensis, and introducing the new genera and species Taxawa tesnikishii.</title>
        <authorList>
            <person name="Kurbessoian T."/>
            <person name="Stajich J.E."/>
        </authorList>
    </citation>
    <scope>NUCLEOTIDE SEQUENCE</scope>
    <source>
        <strain evidence="1">JES_112</strain>
    </source>
</reference>
<proteinExistence type="predicted"/>